<sequence>MDLDRLPELLVEPEADEHRHLAVHLQLAALAELLRVLDRQRVQPEADGQPVDRLVGRVLDVEPERLAGRVLDVQPERLAGRVLDVQLERLAGSEEPRQQGRRGFRHDLPRVIDPAAHRDRLSVPAPLILGSTPDFPMRLAVTHKGNVGRQPASAIPQIE</sequence>
<dbReference type="AlphaFoldDB" id="A0A7W7H0P4"/>
<name>A0A7W7H0P4_9ACTN</name>
<comment type="caution">
    <text evidence="1">The sequence shown here is derived from an EMBL/GenBank/DDBJ whole genome shotgun (WGS) entry which is preliminary data.</text>
</comment>
<dbReference type="EMBL" id="JACHNB010000001">
    <property type="protein sequence ID" value="MBB4741689.1"/>
    <property type="molecule type" value="Genomic_DNA"/>
</dbReference>
<reference evidence="1 2" key="1">
    <citation type="submission" date="2020-08" db="EMBL/GenBank/DDBJ databases">
        <title>Sequencing the genomes of 1000 actinobacteria strains.</title>
        <authorList>
            <person name="Klenk H.-P."/>
        </authorList>
    </citation>
    <scope>NUCLEOTIDE SEQUENCE [LARGE SCALE GENOMIC DNA]</scope>
    <source>
        <strain evidence="1 2">DSM 45809</strain>
    </source>
</reference>
<protein>
    <submittedName>
        <fullName evidence="1">Uncharacterized protein</fullName>
    </submittedName>
</protein>
<evidence type="ECO:0000313" key="1">
    <source>
        <dbReference type="EMBL" id="MBB4741689.1"/>
    </source>
</evidence>
<proteinExistence type="predicted"/>
<evidence type="ECO:0000313" key="2">
    <source>
        <dbReference type="Proteomes" id="UP000546162"/>
    </source>
</evidence>
<accession>A0A7W7H0P4</accession>
<keyword evidence="2" id="KW-1185">Reference proteome</keyword>
<dbReference type="Proteomes" id="UP000546162">
    <property type="component" value="Unassembled WGS sequence"/>
</dbReference>
<organism evidence="1 2">
    <name type="scientific">Actinoplanes octamycinicus</name>
    <dbReference type="NCBI Taxonomy" id="135948"/>
    <lineage>
        <taxon>Bacteria</taxon>
        <taxon>Bacillati</taxon>
        <taxon>Actinomycetota</taxon>
        <taxon>Actinomycetes</taxon>
        <taxon>Micromonosporales</taxon>
        <taxon>Micromonosporaceae</taxon>
        <taxon>Actinoplanes</taxon>
    </lineage>
</organism>
<gene>
    <name evidence="1" type="ORF">BJY16_005148</name>
</gene>